<dbReference type="SMART" id="SM00327">
    <property type="entry name" value="VWA"/>
    <property type="match status" value="1"/>
</dbReference>
<dbReference type="Pfam" id="PF02902">
    <property type="entry name" value="Peptidase_C48"/>
    <property type="match status" value="1"/>
</dbReference>
<feature type="domain" description="Phorbol-ester/DAG-type" evidence="21">
    <location>
        <begin position="1280"/>
        <end position="1332"/>
    </location>
</feature>
<evidence type="ECO:0000256" key="8">
    <source>
        <dbReference type="ARBA" id="ARBA00022723"/>
    </source>
</evidence>
<dbReference type="InterPro" id="IPR038765">
    <property type="entry name" value="Papain-like_cys_pep_sf"/>
</dbReference>
<evidence type="ECO:0000256" key="6">
    <source>
        <dbReference type="ARBA" id="ARBA00022673"/>
    </source>
</evidence>
<dbReference type="PROSITE" id="PS50600">
    <property type="entry name" value="ULP_PROTEASE"/>
    <property type="match status" value="1"/>
</dbReference>
<gene>
    <name evidence="24" type="primary">unc-36</name>
    <name evidence="24" type="ORF">T11_9385</name>
</gene>
<feature type="domain" description="Ubiquitin-like protease family profile" evidence="23">
    <location>
        <begin position="1758"/>
        <end position="1935"/>
    </location>
</feature>
<dbReference type="InterPro" id="IPR027417">
    <property type="entry name" value="P-loop_NTPase"/>
</dbReference>
<evidence type="ECO:0000256" key="9">
    <source>
        <dbReference type="ARBA" id="ARBA00022729"/>
    </source>
</evidence>
<evidence type="ECO:0000256" key="12">
    <source>
        <dbReference type="ARBA" id="ARBA00022837"/>
    </source>
</evidence>
<keyword evidence="9 20" id="KW-0732">Signal</keyword>
<comment type="similarity">
    <text evidence="19">Belongs to the DEF8 family.</text>
</comment>
<keyword evidence="5" id="KW-0645">Protease</keyword>
<dbReference type="GO" id="GO:0005891">
    <property type="term" value="C:voltage-gated calcium channel complex"/>
    <property type="evidence" value="ECO:0007669"/>
    <property type="project" value="TreeGrafter"/>
</dbReference>
<comment type="subcellular location">
    <subcellularLocation>
        <location evidence="1">Membrane</location>
        <topology evidence="1">Single-pass type I membrane protein</topology>
    </subcellularLocation>
</comment>
<evidence type="ECO:0000256" key="14">
    <source>
        <dbReference type="ARBA" id="ARBA00022989"/>
    </source>
</evidence>
<keyword evidence="12" id="KW-0106">Calcium</keyword>
<dbReference type="Pfam" id="PF13519">
    <property type="entry name" value="VWA_2"/>
    <property type="match status" value="1"/>
</dbReference>
<keyword evidence="10" id="KW-0378">Hydrolase</keyword>
<sequence length="2670" mass="307427">MTETSSAGLLFQLFVLAAELHAQDLRGRGAIPISASMCVLGVEQWAKSFGLDLYSTATTATQAEELEQKYQEKNARVEYFDPEEVIDVMKARLEKFLGRRRQLAEILKENLENSYSLFQMVDREAINDLQSDDFYRFVDSKSCLNRHYVDPLLINSSLSVNYIPNPNFFNLPVNTEKSAVHVPTPVYARDPELLSEIIWTESLDDIFKARRAREFFAASWQYFCSQKGFMRFYPASPWFYDDSHTCLDMYIDAATHAKNIIIMLDMSGSMLGQRFEIAKQTIEMILETLTENDFFNMIVFSEEPKFILSCFRNRLVQATIKNKKLMRVTLDNVTAEGIANYPAALSLAFEVLIEASQNPGVNSGCQNAIMLITDGPSDTYEDIFEKYNKDKMIRFFTYLIGDDVTETREVRWMACYNRGYFAHISNLADVQEKVQSYIGVMSRLTAERNRTDPVWTGAYYDRLGAVLVATVAFPVVANDSFRGVVGASALITELQQMAPLYMLGTHSYTFIVDNNGYVVHHPQLRPLYMGKAKPHYNSMDIMEMEVLADNYLENGSLANPVDYDSDLRRHLADGVSSKDFLRKFSQKIIWACDGSNNLRRVYLQNNVYYYRGINNTLMSLALAVPEDSRYRIALPSTYSPYPFKNIDCKTVKWFSGTNWRLHPDWHYCRINDSDYSMTKEEAFVINMRHYSETGRIARNCALYTYLIERLLFDAEVTSQMDSAWIQESRLDERKGVHLVYLATHAGLTRFVSMDLKDVQYQPDVQTWQSDDNRTEELPVTLDKPYFHFSKRHTRALDEVFYKRAMQFLNGEFVFDVNITNNIYLKNGSQTYPHAKDGRSIIVTGNRAILVRDDYGNEAPASVVGFEMLYASFEEMIYNASHKMCHFNSKVRCYLLDEHGYIVYASLPHTSQERVHYLRQFFGHLSLENTENGAIERYLMKKLVDLFVYQKLLYVDFQDLCQNLNLYNSARRLFNPLLTVSKLIISMLQKMIRFFLEINPLGIIFSLFSRYTTTFRDIQDGLPCDRASSFYLLNNDFRGPLTLAEGKQLCSSVATSDSYARVSSCNLYAYAVRIEKTNLVLVVYSTEGTQCNGDLCKDYFSRDSLPWGFSIALNATDKVMHPQACKLTTRYRRPPSACQAMEDDDPFAHCSGCSSQATLLLVLLCVAVLFTECKSAHRFDGECIFEFTILYLMQPEVDSVPSAEVVPSDRFWATMLTTLSGVSVEELTSAIAKCKDLVLQTAPMSAIRRELVRRLIELRQKLHELKDGLTQDSKFDATVMGHQFKTPSRTILERRYCECCGGLIWAFLQPWYFCRLCGFYVHVKCVKSVKRQCASLTVNENPVFELEICPERGLAMQNFQCADCKTEVSIDSSLMVEASQTARLCHYSGSYFCSVCHWNDEMVIPARVIHNWDFTKYTVSRCSRQFLRLMQKRPILRLEAMNSCLFKNIPQLQKIKTLRARLLLMKPYVMYCREAASQCLMTHLRPYAHFMEALDVYSIRDLIDINETVLESRLMQALEIFEKHIKNECSICQGNGYVCELCDNSEILFPFDRSVGKCGQCSWIYHKSCFDKNNGICPRCLRMSSRMAIRLLSKDSNTRTSSDKCSLSLHFISSHSMCFVELDLHPRYSSLDLLSAIDCLYRVLYLEKREESRRRMGIWLSLQSKNEDQITNESTFLFSLMTKIAGDFGAVELVGEDKKLNFMISKRLLSKIECYPDVVEAALQASPTRQQQRQRVDGRNQTTETGQRLAIRYNDVDCITLYEEHLTCLLFDNWLNDEVVDFFMVLLLELLNDYKNYDFCFLPASFLESIKRGRDHCVLRRLNVFEKKFIVIPVCHNYHWTLVILCYMNNMAAALNGRVDADCSPFILYVDSLHWSINKRILVELRHSFSRELGIRLNVPDIKLGDNELPYKIVRVPKQKNLSDCGVYLLHYTECFIRYAVQKSFNVHQFLEESLKFFELSSGASKRENLKNTILVLALPSCKFVRKLPSLNDRSASILPASMNCSESENGRLRTSHDVEVMRKNLLKEFKTSMKKVRVKNEEVVFPNCSHELLEIQWNSDRFFQRKVCSLLLLKTKQQLAFSGSVEFALLLGRCHVFGFELEASIPPKFQHVFSSYYGSPLISFNTGKRTIDESKVKTHEFIEFCYVNVLKPLITKAMMKRIQSAAAVLIIRCVQLPLPLGTSFERMSMIEPQNCTIRNNCSTISEKHALIPGIFLVTKKTKLHAFSLTSKEAVLFDKATSQTQRFAKSKRYSILFCGHIASGKSTRLKYFANRLLSRRVKTYLLDLDLGQSEMTLPGCISLTKLDEPLYGVNLKRMNKCEICYFYGEISPSNRPKIYLQLINRLYEEYLKITEDGVLLINCNGWISGLGLDILLSIVDSLKPDKIFFFENCNIQMSEAAASRVARLALEERTQIKFVGTSHLRVLQTLDKKLLRSHSICNYFAHNYKEWINFFNAPTVHLQWKKCFIAVAHANVDGKFIMCLLKASVVGLCHLSDHNAEDPCEEHYCNDESLPAVAPPGAVPLCIGFGIVSYVDTDDQTIHLRTPLSSEQLDKVNLIVCGELEIPQQIFNCQSLLVNDNSKLTHKHNVRLMADIWRHWKNINIEYKQFFSFHKQLQFQWLKLVDTSQQSKCQTSFSCTVLLFNFNYKSFDYNLLKQFVEEQTTKIGLSS</sequence>
<organism evidence="24 25">
    <name type="scientific">Trichinella zimbabwensis</name>
    <dbReference type="NCBI Taxonomy" id="268475"/>
    <lineage>
        <taxon>Eukaryota</taxon>
        <taxon>Metazoa</taxon>
        <taxon>Ecdysozoa</taxon>
        <taxon>Nematoda</taxon>
        <taxon>Enoplea</taxon>
        <taxon>Dorylaimia</taxon>
        <taxon>Trichinellida</taxon>
        <taxon>Trichinellidae</taxon>
        <taxon>Trichinella</taxon>
    </lineage>
</organism>
<dbReference type="InterPro" id="IPR002035">
    <property type="entry name" value="VWF_A"/>
</dbReference>
<dbReference type="OrthoDB" id="10054666at2759"/>
<evidence type="ECO:0000256" key="3">
    <source>
        <dbReference type="ARBA" id="ARBA00022448"/>
    </source>
</evidence>
<name>A0A0V1HGJ2_9BILA</name>
<evidence type="ECO:0000256" key="4">
    <source>
        <dbReference type="ARBA" id="ARBA00022568"/>
    </source>
</evidence>
<evidence type="ECO:0000259" key="22">
    <source>
        <dbReference type="PROSITE" id="PS50234"/>
    </source>
</evidence>
<dbReference type="Gene3D" id="3.30.310.130">
    <property type="entry name" value="Ubiquitin-related"/>
    <property type="match status" value="1"/>
</dbReference>
<dbReference type="FunFam" id="3.40.50.410:FF:000007">
    <property type="entry name" value="Calcium voltage-gated channel auxiliary subunit alpha2delta 3"/>
    <property type="match status" value="1"/>
</dbReference>
<keyword evidence="25" id="KW-1185">Reference proteome</keyword>
<comment type="similarity">
    <text evidence="2">Belongs to the peptidase C48 family.</text>
</comment>
<evidence type="ECO:0000256" key="15">
    <source>
        <dbReference type="ARBA" id="ARBA00023065"/>
    </source>
</evidence>
<accession>A0A0V1HGJ2</accession>
<dbReference type="InterPro" id="IPR047983">
    <property type="entry name" value="DEF8_C1"/>
</dbReference>
<keyword evidence="4" id="KW-0109">Calcium transport</keyword>
<keyword evidence="6" id="KW-0107">Calcium channel</keyword>
<dbReference type="InterPro" id="IPR051173">
    <property type="entry name" value="Ca_channel_alpha-2/delta"/>
</dbReference>
<keyword evidence="3" id="KW-0813">Transport</keyword>
<proteinExistence type="inferred from homology"/>
<protein>
    <submittedName>
        <fullName evidence="24">Voltage-dependent calcium channel unc-36</fullName>
    </submittedName>
</protein>
<keyword evidence="7" id="KW-0812">Transmembrane</keyword>
<dbReference type="InterPro" id="IPR003653">
    <property type="entry name" value="Peptidase_C48_C"/>
</dbReference>
<evidence type="ECO:0000259" key="23">
    <source>
        <dbReference type="PROSITE" id="PS50600"/>
    </source>
</evidence>
<dbReference type="InterPro" id="IPR036465">
    <property type="entry name" value="vWFA_dom_sf"/>
</dbReference>
<dbReference type="SMART" id="SM00109">
    <property type="entry name" value="C1"/>
    <property type="match status" value="1"/>
</dbReference>
<dbReference type="Pfam" id="PF08399">
    <property type="entry name" value="VWA_N"/>
    <property type="match status" value="1"/>
</dbReference>
<keyword evidence="13" id="KW-0851">Voltage-gated channel</keyword>
<feature type="signal peptide" evidence="20">
    <location>
        <begin position="1"/>
        <end position="22"/>
    </location>
</feature>
<dbReference type="SUPFAM" id="SSF54001">
    <property type="entry name" value="Cysteine proteinases"/>
    <property type="match status" value="1"/>
</dbReference>
<dbReference type="InterPro" id="IPR013608">
    <property type="entry name" value="VWA_N"/>
</dbReference>
<dbReference type="SMART" id="SM01175">
    <property type="entry name" value="DUF4206"/>
    <property type="match status" value="1"/>
</dbReference>
<dbReference type="PROSITE" id="PS50081">
    <property type="entry name" value="ZF_DAG_PE_2"/>
    <property type="match status" value="1"/>
</dbReference>
<keyword evidence="15" id="KW-0406">Ion transport</keyword>
<evidence type="ECO:0000256" key="18">
    <source>
        <dbReference type="ARBA" id="ARBA00023303"/>
    </source>
</evidence>
<dbReference type="Gene3D" id="3.40.50.410">
    <property type="entry name" value="von Willebrand factor, type A domain"/>
    <property type="match status" value="1"/>
</dbReference>
<dbReference type="PROSITE" id="PS50234">
    <property type="entry name" value="VWFA"/>
    <property type="match status" value="1"/>
</dbReference>
<evidence type="ECO:0000256" key="20">
    <source>
        <dbReference type="SAM" id="SignalP"/>
    </source>
</evidence>
<dbReference type="PANTHER" id="PTHR10166">
    <property type="entry name" value="VOLTAGE-DEPENDENT CALCIUM CHANNEL SUBUNIT ALPHA-2/DELTA-RELATED"/>
    <property type="match status" value="1"/>
</dbReference>
<evidence type="ECO:0000256" key="16">
    <source>
        <dbReference type="ARBA" id="ARBA00023136"/>
    </source>
</evidence>
<comment type="caution">
    <text evidence="24">The sequence shown here is derived from an EMBL/GenBank/DDBJ whole genome shotgun (WGS) entry which is preliminary data.</text>
</comment>
<keyword evidence="17" id="KW-0325">Glycoprotein</keyword>
<evidence type="ECO:0000256" key="7">
    <source>
        <dbReference type="ARBA" id="ARBA00022692"/>
    </source>
</evidence>
<evidence type="ECO:0000256" key="11">
    <source>
        <dbReference type="ARBA" id="ARBA00022833"/>
    </source>
</evidence>
<evidence type="ECO:0000256" key="17">
    <source>
        <dbReference type="ARBA" id="ARBA00023180"/>
    </source>
</evidence>
<dbReference type="PANTHER" id="PTHR10166:SF37">
    <property type="entry name" value="STOLID, ISOFORM H"/>
    <property type="match status" value="1"/>
</dbReference>
<feature type="chain" id="PRO_5006879126" evidence="20">
    <location>
        <begin position="23"/>
        <end position="2670"/>
    </location>
</feature>
<dbReference type="Gene3D" id="3.40.50.300">
    <property type="entry name" value="P-loop containing nucleotide triphosphate hydrolases"/>
    <property type="match status" value="1"/>
</dbReference>
<dbReference type="SUPFAM" id="SSF52540">
    <property type="entry name" value="P-loop containing nucleoside triphosphate hydrolases"/>
    <property type="match status" value="1"/>
</dbReference>
<dbReference type="InterPro" id="IPR032319">
    <property type="entry name" value="CLP1_P"/>
</dbReference>
<dbReference type="InterPro" id="IPR025258">
    <property type="entry name" value="RH_dom"/>
</dbReference>
<dbReference type="Proteomes" id="UP000055024">
    <property type="component" value="Unassembled WGS sequence"/>
</dbReference>
<dbReference type="SUPFAM" id="SSF57889">
    <property type="entry name" value="Cysteine-rich domain"/>
    <property type="match status" value="1"/>
</dbReference>
<dbReference type="InterPro" id="IPR002219">
    <property type="entry name" value="PKC_DAG/PE"/>
</dbReference>
<feature type="domain" description="VWFA" evidence="22">
    <location>
        <begin position="259"/>
        <end position="444"/>
    </location>
</feature>
<keyword evidence="18" id="KW-0407">Ion channel</keyword>
<evidence type="ECO:0000313" key="24">
    <source>
        <dbReference type="EMBL" id="KRZ09625.1"/>
    </source>
</evidence>
<dbReference type="SUPFAM" id="SSF53300">
    <property type="entry name" value="vWA-like"/>
    <property type="match status" value="1"/>
</dbReference>
<keyword evidence="16" id="KW-0472">Membrane</keyword>
<dbReference type="STRING" id="268475.A0A0V1HGJ2"/>
<evidence type="ECO:0000259" key="21">
    <source>
        <dbReference type="PROSITE" id="PS50081"/>
    </source>
</evidence>
<evidence type="ECO:0000256" key="5">
    <source>
        <dbReference type="ARBA" id="ARBA00022670"/>
    </source>
</evidence>
<dbReference type="Pfam" id="PF16575">
    <property type="entry name" value="CLP1_P"/>
    <property type="match status" value="1"/>
</dbReference>
<dbReference type="GO" id="GO:0005245">
    <property type="term" value="F:voltage-gated calcium channel activity"/>
    <property type="evidence" value="ECO:0007669"/>
    <property type="project" value="TreeGrafter"/>
</dbReference>
<evidence type="ECO:0000256" key="19">
    <source>
        <dbReference type="ARBA" id="ARBA00029450"/>
    </source>
</evidence>
<dbReference type="Gene3D" id="3.30.450.20">
    <property type="entry name" value="PAS domain"/>
    <property type="match status" value="1"/>
</dbReference>
<dbReference type="CDD" id="cd20819">
    <property type="entry name" value="C1_DEF8"/>
    <property type="match status" value="1"/>
</dbReference>
<dbReference type="GO" id="GO:0006508">
    <property type="term" value="P:proteolysis"/>
    <property type="evidence" value="ECO:0007669"/>
    <property type="project" value="UniProtKB-KW"/>
</dbReference>
<keyword evidence="8" id="KW-0479">Metal-binding</keyword>
<dbReference type="Gene3D" id="3.30.60.20">
    <property type="match status" value="1"/>
</dbReference>
<reference evidence="24 25" key="1">
    <citation type="submission" date="2015-01" db="EMBL/GenBank/DDBJ databases">
        <title>Evolution of Trichinella species and genotypes.</title>
        <authorList>
            <person name="Korhonen P.K."/>
            <person name="Edoardo P."/>
            <person name="Giuseppe L.R."/>
            <person name="Gasser R.B."/>
        </authorList>
    </citation>
    <scope>NUCLEOTIDE SEQUENCE [LARGE SCALE GENOMIC DNA]</scope>
    <source>
        <strain evidence="24">ISS1029</strain>
    </source>
</reference>
<keyword evidence="14" id="KW-1133">Transmembrane helix</keyword>
<keyword evidence="11" id="KW-0862">Zinc</keyword>
<dbReference type="Gene3D" id="1.10.418.20">
    <property type="match status" value="1"/>
</dbReference>
<dbReference type="GO" id="GO:0046872">
    <property type="term" value="F:metal ion binding"/>
    <property type="evidence" value="ECO:0007669"/>
    <property type="project" value="UniProtKB-KW"/>
</dbReference>
<dbReference type="Pfam" id="PF00130">
    <property type="entry name" value="C1_1"/>
    <property type="match status" value="1"/>
</dbReference>
<evidence type="ECO:0000256" key="1">
    <source>
        <dbReference type="ARBA" id="ARBA00004479"/>
    </source>
</evidence>
<dbReference type="InterPro" id="IPR046349">
    <property type="entry name" value="C1-like_sf"/>
</dbReference>
<dbReference type="EMBL" id="JYDP01000070">
    <property type="protein sequence ID" value="KRZ09625.1"/>
    <property type="molecule type" value="Genomic_DNA"/>
</dbReference>
<evidence type="ECO:0000256" key="10">
    <source>
        <dbReference type="ARBA" id="ARBA00022801"/>
    </source>
</evidence>
<dbReference type="GO" id="GO:0008234">
    <property type="term" value="F:cysteine-type peptidase activity"/>
    <property type="evidence" value="ECO:0007669"/>
    <property type="project" value="InterPro"/>
</dbReference>
<dbReference type="Pfam" id="PF13901">
    <property type="entry name" value="RH_dom"/>
    <property type="match status" value="1"/>
</dbReference>
<evidence type="ECO:0000256" key="13">
    <source>
        <dbReference type="ARBA" id="ARBA00022882"/>
    </source>
</evidence>
<evidence type="ECO:0000256" key="2">
    <source>
        <dbReference type="ARBA" id="ARBA00005234"/>
    </source>
</evidence>
<evidence type="ECO:0000313" key="25">
    <source>
        <dbReference type="Proteomes" id="UP000055024"/>
    </source>
</evidence>